<comment type="subunit">
    <text evidence="9">Component of the NDC80 complex.</text>
</comment>
<evidence type="ECO:0000256" key="5">
    <source>
        <dbReference type="ARBA" id="ARBA00022838"/>
    </source>
</evidence>
<feature type="compositionally biased region" description="Acidic residues" evidence="10">
    <location>
        <begin position="383"/>
        <end position="392"/>
    </location>
</feature>
<keyword evidence="14" id="KW-1185">Reference proteome</keyword>
<dbReference type="Gene3D" id="3.30.457.50">
    <property type="entry name" value="Chromosome segregation protein Spc25"/>
    <property type="match status" value="1"/>
</dbReference>
<keyword evidence="3 9" id="KW-0132">Cell division</keyword>
<evidence type="ECO:0000256" key="9">
    <source>
        <dbReference type="RuleBase" id="RU367150"/>
    </source>
</evidence>
<keyword evidence="5 9" id="KW-0995">Kinetochore</keyword>
<comment type="function">
    <text evidence="9">Acts as a component of the essential kinetochore-associated NDC80 complex, which is required for chromosome segregation and spindle checkpoint activity.</text>
</comment>
<comment type="similarity">
    <text evidence="1 9">Belongs to the SPC25 family.</text>
</comment>
<evidence type="ECO:0000256" key="6">
    <source>
        <dbReference type="ARBA" id="ARBA00023054"/>
    </source>
</evidence>
<name>A0A139IFY5_9PEZI</name>
<feature type="region of interest" description="Disordered" evidence="10">
    <location>
        <begin position="359"/>
        <end position="432"/>
    </location>
</feature>
<evidence type="ECO:0000256" key="4">
    <source>
        <dbReference type="ARBA" id="ARBA00022776"/>
    </source>
</evidence>
<feature type="transmembrane region" description="Helical" evidence="11">
    <location>
        <begin position="291"/>
        <end position="316"/>
    </location>
</feature>
<protein>
    <recommendedName>
        <fullName evidence="9">Kinetochore protein SPC25</fullName>
    </recommendedName>
</protein>
<keyword evidence="2 9" id="KW-0158">Chromosome</keyword>
<dbReference type="EMBL" id="LFZO01000109">
    <property type="protein sequence ID" value="KXT13614.1"/>
    <property type="molecule type" value="Genomic_DNA"/>
</dbReference>
<comment type="subcellular location">
    <subcellularLocation>
        <location evidence="9">Nucleus</location>
    </subcellularLocation>
    <subcellularLocation>
        <location evidence="9">Chromosome</location>
        <location evidence="9">Centromere</location>
        <location evidence="9">Kinetochore</location>
    </subcellularLocation>
</comment>
<evidence type="ECO:0000259" key="12">
    <source>
        <dbReference type="Pfam" id="PF08234"/>
    </source>
</evidence>
<feature type="transmembrane region" description="Helical" evidence="11">
    <location>
        <begin position="262"/>
        <end position="284"/>
    </location>
</feature>
<evidence type="ECO:0000256" key="8">
    <source>
        <dbReference type="ARBA" id="ARBA00023328"/>
    </source>
</evidence>
<dbReference type="OrthoDB" id="4056921at2759"/>
<keyword evidence="9" id="KW-0539">Nucleus</keyword>
<dbReference type="PANTHER" id="PTHR14281">
    <property type="entry name" value="KINETOCHORE PROTEIN SPC25-RELATED"/>
    <property type="match status" value="1"/>
</dbReference>
<dbReference type="STRING" id="113226.A0A139IFY5"/>
<organism evidence="13 14">
    <name type="scientific">Pseudocercospora musae</name>
    <dbReference type="NCBI Taxonomy" id="113226"/>
    <lineage>
        <taxon>Eukaryota</taxon>
        <taxon>Fungi</taxon>
        <taxon>Dikarya</taxon>
        <taxon>Ascomycota</taxon>
        <taxon>Pezizomycotina</taxon>
        <taxon>Dothideomycetes</taxon>
        <taxon>Dothideomycetidae</taxon>
        <taxon>Mycosphaerellales</taxon>
        <taxon>Mycosphaerellaceae</taxon>
        <taxon>Pseudocercospora</taxon>
    </lineage>
</organism>
<evidence type="ECO:0000313" key="14">
    <source>
        <dbReference type="Proteomes" id="UP000073492"/>
    </source>
</evidence>
<evidence type="ECO:0000256" key="2">
    <source>
        <dbReference type="ARBA" id="ARBA00022454"/>
    </source>
</evidence>
<evidence type="ECO:0000256" key="7">
    <source>
        <dbReference type="ARBA" id="ARBA00023306"/>
    </source>
</evidence>
<feature type="compositionally biased region" description="Polar residues" evidence="10">
    <location>
        <begin position="402"/>
        <end position="413"/>
    </location>
</feature>
<dbReference type="AlphaFoldDB" id="A0A139IFY5"/>
<gene>
    <name evidence="13" type="ORF">AC579_9769</name>
</gene>
<dbReference type="GO" id="GO:0007059">
    <property type="term" value="P:chromosome segregation"/>
    <property type="evidence" value="ECO:0007669"/>
    <property type="project" value="InterPro"/>
</dbReference>
<dbReference type="Pfam" id="PF08234">
    <property type="entry name" value="Spindle_Spc25"/>
    <property type="match status" value="1"/>
</dbReference>
<comment type="caution">
    <text evidence="13">The sequence shown here is derived from an EMBL/GenBank/DDBJ whole genome shotgun (WGS) entry which is preliminary data.</text>
</comment>
<dbReference type="CDD" id="cd23784">
    <property type="entry name" value="RWD_Spc25"/>
    <property type="match status" value="1"/>
</dbReference>
<evidence type="ECO:0000256" key="1">
    <source>
        <dbReference type="ARBA" id="ARBA00006379"/>
    </source>
</evidence>
<keyword evidence="8 9" id="KW-0137">Centromere</keyword>
<keyword evidence="11" id="KW-0812">Transmembrane</keyword>
<feature type="compositionally biased region" description="Polar residues" evidence="10">
    <location>
        <begin position="369"/>
        <end position="382"/>
    </location>
</feature>
<keyword evidence="11" id="KW-0472">Membrane</keyword>
<sequence>MAGATMTSSRFGSSMNGSQQAYAATAPSMADTLPTIDFNFDDLRQRMQQFTQRFDDFIERGRKRVLEERNAFRMNAADLEDQQRQRKQAISQFETKSSSHAQILAKEAQETEEMHEAIRSLTAQKEEHISRGDQLKQEIASVQASIKHRREAQAAHQRSLDAQARQNVPELRFWETCLGLRIEGTGIDDTLKFIFDCVDEQKIDKDCWFELQIGGREYAVSSMKPRLEREDVDGTLERLNETKELGSFLKAMRSLNYIAVPWIVPTLAGVFLSTSIVLIFVSYLNYLTDTYLMYAASASAANTIFRSVFGAVASLFTAQTFHALGVGPAASLIGGVGCLLAPIPFLFYKYGKGIREKSKFAPTDHGRPTATQENANDGSSSPEEADMGEEAEVVDKDLEKAISNSSRHASPTEATAGDPYLDADGLEKAERH</sequence>
<evidence type="ECO:0000256" key="11">
    <source>
        <dbReference type="SAM" id="Phobius"/>
    </source>
</evidence>
<feature type="domain" description="Chromosome segregation protein Spc25 C-terminal" evidence="12">
    <location>
        <begin position="188"/>
        <end position="254"/>
    </location>
</feature>
<dbReference type="SUPFAM" id="SSF103473">
    <property type="entry name" value="MFS general substrate transporter"/>
    <property type="match status" value="1"/>
</dbReference>
<keyword evidence="11" id="KW-1133">Transmembrane helix</keyword>
<dbReference type="InterPro" id="IPR036259">
    <property type="entry name" value="MFS_trans_sf"/>
</dbReference>
<dbReference type="Proteomes" id="UP000073492">
    <property type="component" value="Unassembled WGS sequence"/>
</dbReference>
<evidence type="ECO:0000313" key="13">
    <source>
        <dbReference type="EMBL" id="KXT13614.1"/>
    </source>
</evidence>
<proteinExistence type="inferred from homology"/>
<evidence type="ECO:0000256" key="10">
    <source>
        <dbReference type="SAM" id="MobiDB-lite"/>
    </source>
</evidence>
<keyword evidence="4 9" id="KW-0498">Mitosis</keyword>
<dbReference type="InterPro" id="IPR013255">
    <property type="entry name" value="Spc25_C"/>
</dbReference>
<feature type="transmembrane region" description="Helical" evidence="11">
    <location>
        <begin position="328"/>
        <end position="348"/>
    </location>
</feature>
<reference evidence="13 14" key="1">
    <citation type="submission" date="2015-07" db="EMBL/GenBank/DDBJ databases">
        <title>Comparative genomics of the Sigatoka disease complex on banana suggests a link between parallel evolutionary changes in Pseudocercospora fijiensis and Pseudocercospora eumusae and increased virulence on the banana host.</title>
        <authorList>
            <person name="Chang T.-C."/>
            <person name="Salvucci A."/>
            <person name="Crous P.W."/>
            <person name="Stergiopoulos I."/>
        </authorList>
    </citation>
    <scope>NUCLEOTIDE SEQUENCE [LARGE SCALE GENOMIC DNA]</scope>
    <source>
        <strain evidence="13 14">CBS 116634</strain>
    </source>
</reference>
<keyword evidence="7 9" id="KW-0131">Cell cycle</keyword>
<keyword evidence="6" id="KW-0175">Coiled coil</keyword>
<dbReference type="FunFam" id="3.30.457.50:FF:000001">
    <property type="entry name" value="Probable kinetochore protein spc25"/>
    <property type="match status" value="1"/>
</dbReference>
<dbReference type="GO" id="GO:0051301">
    <property type="term" value="P:cell division"/>
    <property type="evidence" value="ECO:0007669"/>
    <property type="project" value="UniProtKB-UniRule"/>
</dbReference>
<dbReference type="GO" id="GO:0031262">
    <property type="term" value="C:Ndc80 complex"/>
    <property type="evidence" value="ECO:0007669"/>
    <property type="project" value="InterPro"/>
</dbReference>
<dbReference type="GO" id="GO:0005634">
    <property type="term" value="C:nucleus"/>
    <property type="evidence" value="ECO:0007669"/>
    <property type="project" value="UniProtKB-SubCell"/>
</dbReference>
<dbReference type="PANTHER" id="PTHR14281:SF0">
    <property type="entry name" value="KINETOCHORE PROTEIN SPC25"/>
    <property type="match status" value="1"/>
</dbReference>
<accession>A0A139IFY5</accession>
<dbReference type="InterPro" id="IPR045143">
    <property type="entry name" value="Spc25"/>
</dbReference>
<evidence type="ECO:0000256" key="3">
    <source>
        <dbReference type="ARBA" id="ARBA00022618"/>
    </source>
</evidence>